<reference evidence="2" key="2">
    <citation type="submission" date="2023-01" db="EMBL/GenBank/DDBJ databases">
        <authorList>
            <person name="Petersen C."/>
        </authorList>
    </citation>
    <scope>NUCLEOTIDE SEQUENCE</scope>
    <source>
        <strain evidence="2">IBT 12815</strain>
    </source>
</reference>
<evidence type="ECO:0000313" key="3">
    <source>
        <dbReference type="Proteomes" id="UP001213799"/>
    </source>
</evidence>
<dbReference type="RefSeq" id="XP_056750384.1">
    <property type="nucleotide sequence ID" value="XM_056901716.1"/>
</dbReference>
<dbReference type="Proteomes" id="UP001213799">
    <property type="component" value="Unassembled WGS sequence"/>
</dbReference>
<proteinExistence type="predicted"/>
<accession>A0AAD6GWV6</accession>
<dbReference type="GeneID" id="81591958"/>
<keyword evidence="3" id="KW-1185">Reference proteome</keyword>
<dbReference type="AlphaFoldDB" id="A0AAD6GWV6"/>
<sequence length="59" mass="6606">MPPKFSKRSDHAGPLTQAQGHMNPGANILADLKLITESLADPKKTRRWKGMFKDHYSVS</sequence>
<comment type="caution">
    <text evidence="2">The sequence shown here is derived from an EMBL/GenBank/DDBJ whole genome shotgun (WGS) entry which is preliminary data.</text>
</comment>
<name>A0AAD6GWV6_9EURO</name>
<evidence type="ECO:0000256" key="1">
    <source>
        <dbReference type="SAM" id="MobiDB-lite"/>
    </source>
</evidence>
<dbReference type="EMBL" id="JAQJAE010000005">
    <property type="protein sequence ID" value="KAJ5593758.1"/>
    <property type="molecule type" value="Genomic_DNA"/>
</dbReference>
<gene>
    <name evidence="2" type="ORF">N7537_010662</name>
</gene>
<reference evidence="2" key="1">
    <citation type="journal article" date="2023" name="IMA Fungus">
        <title>Comparative genomic study of the Penicillium genus elucidates a diverse pangenome and 15 lateral gene transfer events.</title>
        <authorList>
            <person name="Petersen C."/>
            <person name="Sorensen T."/>
            <person name="Nielsen M.R."/>
            <person name="Sondergaard T.E."/>
            <person name="Sorensen J.L."/>
            <person name="Fitzpatrick D.A."/>
            <person name="Frisvad J.C."/>
            <person name="Nielsen K.L."/>
        </authorList>
    </citation>
    <scope>NUCLEOTIDE SEQUENCE</scope>
    <source>
        <strain evidence="2">IBT 12815</strain>
    </source>
</reference>
<protein>
    <submittedName>
        <fullName evidence="2">Uncharacterized protein</fullName>
    </submittedName>
</protein>
<evidence type="ECO:0000313" key="2">
    <source>
        <dbReference type="EMBL" id="KAJ5593758.1"/>
    </source>
</evidence>
<organism evidence="2 3">
    <name type="scientific">Penicillium hordei</name>
    <dbReference type="NCBI Taxonomy" id="40994"/>
    <lineage>
        <taxon>Eukaryota</taxon>
        <taxon>Fungi</taxon>
        <taxon>Dikarya</taxon>
        <taxon>Ascomycota</taxon>
        <taxon>Pezizomycotina</taxon>
        <taxon>Eurotiomycetes</taxon>
        <taxon>Eurotiomycetidae</taxon>
        <taxon>Eurotiales</taxon>
        <taxon>Aspergillaceae</taxon>
        <taxon>Penicillium</taxon>
    </lineage>
</organism>
<feature type="region of interest" description="Disordered" evidence="1">
    <location>
        <begin position="1"/>
        <end position="24"/>
    </location>
</feature>